<dbReference type="Proteomes" id="UP000092574">
    <property type="component" value="Chromosome"/>
</dbReference>
<name>A0A1C7I828_9FIRM</name>
<dbReference type="AlphaFoldDB" id="A0A1C7I828"/>
<dbReference type="KEGG" id="byl:A4V09_02445"/>
<sequence length="460" mass="54658">MKKIYSKFTKERDRRFQIETAIYVTENGKKAISKRALLPEGQKHIDNMYQNYQYFKEQGISLLTPCRMEHKAVFFDFVTGDSYYTQILQALEDKDQNRLQFVLEKYKDIFETMYPAQTSFEKTESFVSVFGDIDIPSGMSAVKKLNIDLTFDNLVENGENTIILDYEWIFDFLVPVKFSIYRALFAIALKHKAVLNKLMTEDELFEYFNISKEERKIFAQMNDGFMFYVEGKDYSYSRTLNQYKQEVYYFDEEMKTESSYAQIYLDRGMGYSEENSRMFPILKGQREVELEMTLNPLHMPREIRIDPLNTSVMIRLIYMEADTTEGIRKITIEQTEQNANTCAGNDLVFKSSDPQILLRVLEGEQWTSIRIKYEILFSELKNAEPYLQLCKKREEELKEKIEEQGQLLHASAKRFVELEELLQLYKDKLNYIENTRAYRSLLKQKVEQIHLWDKLKEQDN</sequence>
<accession>A0A1C7I828</accession>
<dbReference type="OrthoDB" id="525353at2"/>
<evidence type="ECO:0000313" key="1">
    <source>
        <dbReference type="EMBL" id="ANU74719.1"/>
    </source>
</evidence>
<dbReference type="RefSeq" id="WP_065540947.1">
    <property type="nucleotide sequence ID" value="NZ_CP015405.2"/>
</dbReference>
<organism evidence="1 2">
    <name type="scientific">Blautia pseudococcoides</name>
    <dbReference type="NCBI Taxonomy" id="1796616"/>
    <lineage>
        <taxon>Bacteria</taxon>
        <taxon>Bacillati</taxon>
        <taxon>Bacillota</taxon>
        <taxon>Clostridia</taxon>
        <taxon>Lachnospirales</taxon>
        <taxon>Lachnospiraceae</taxon>
        <taxon>Blautia</taxon>
    </lineage>
</organism>
<evidence type="ECO:0000313" key="2">
    <source>
        <dbReference type="Proteomes" id="UP000092574"/>
    </source>
</evidence>
<dbReference type="STRING" id="1796616.A4V09_02445"/>
<reference evidence="1" key="1">
    <citation type="submission" date="2017-04" db="EMBL/GenBank/DDBJ databases">
        <title>Complete Genome Sequences of Twelve Strains of a Stable Defined Moderately Diverse Mouse Microbiota 2 (sDMDMm2).</title>
        <authorList>
            <person name="Uchimura Y."/>
            <person name="Wyss M."/>
            <person name="Brugiroux S."/>
            <person name="Limenitakis J.P."/>
            <person name="Stecher B."/>
            <person name="McCoy K.D."/>
            <person name="Macpherson A.J."/>
        </authorList>
    </citation>
    <scope>NUCLEOTIDE SEQUENCE</scope>
    <source>
        <strain evidence="1">YL58</strain>
    </source>
</reference>
<protein>
    <submittedName>
        <fullName evidence="1">Uncharacterized protein</fullName>
    </submittedName>
</protein>
<proteinExistence type="predicted"/>
<keyword evidence="2" id="KW-1185">Reference proteome</keyword>
<dbReference type="EMBL" id="CP015405">
    <property type="protein sequence ID" value="ANU74719.1"/>
    <property type="molecule type" value="Genomic_DNA"/>
</dbReference>
<gene>
    <name evidence="1" type="ORF">A4V09_02445</name>
</gene>